<reference evidence="7 8" key="1">
    <citation type="journal article" date="2015" name="Plant Cell">
        <title>Oil accumulation by the oleaginous diatom Fistulifera solaris as revealed by the genome and transcriptome.</title>
        <authorList>
            <person name="Tanaka T."/>
            <person name="Maeda Y."/>
            <person name="Veluchamy A."/>
            <person name="Tanaka M."/>
            <person name="Abida H."/>
            <person name="Marechal E."/>
            <person name="Bowler C."/>
            <person name="Muto M."/>
            <person name="Sunaga Y."/>
            <person name="Tanaka M."/>
            <person name="Yoshino T."/>
            <person name="Taniguchi T."/>
            <person name="Fukuda Y."/>
            <person name="Nemoto M."/>
            <person name="Matsumoto M."/>
            <person name="Wong P.S."/>
            <person name="Aburatani S."/>
            <person name="Fujibuchi W."/>
        </authorList>
    </citation>
    <scope>NUCLEOTIDE SEQUENCE [LARGE SCALE GENOMIC DNA]</scope>
    <source>
        <strain evidence="7 8">JPCC DA0580</strain>
    </source>
</reference>
<feature type="transmembrane region" description="Helical" evidence="5">
    <location>
        <begin position="133"/>
        <end position="153"/>
    </location>
</feature>
<evidence type="ECO:0000256" key="5">
    <source>
        <dbReference type="SAM" id="Phobius"/>
    </source>
</evidence>
<feature type="transmembrane region" description="Helical" evidence="5">
    <location>
        <begin position="52"/>
        <end position="76"/>
    </location>
</feature>
<evidence type="ECO:0000313" key="8">
    <source>
        <dbReference type="Proteomes" id="UP000198406"/>
    </source>
</evidence>
<sequence>MYDHLVAAGPDSDRMLQWSVWVMVASGVAIFVASVLMSMLCNKRIRKSGFNLYLVFLMIPDFLFSFLCSVNCGLNVSAGSYISEAWCWFQTFYVTFSIGANSWLNSIVAYHIYDLLQKSSQRQRYIPPSRRKVILNSLAVYGWSAFLASWVFWDILPHQPGLQNGLACLPVMYSDESMIFFFTAFLPALVGIPAVYVIYAAIQIWWLNLLPATGGTRNVSVFIARLILVFIVMWLPSLVLMFIARFWIEPWGAWAGGTWSHLQGAVSAVVCLMKPAIGNGYLLFMTCGRYPKPRANDSGSNDMSVIGWPAPRSARRISDRSRRLSHVCAVEQTEKMNAEVAYEIECNPGSSCSEKKLVHSTGSILCAVLSKMEEGEEKVVSAELELSLTSFIEDGRNLDDDA</sequence>
<comment type="caution">
    <text evidence="7">The sequence shown here is derived from an EMBL/GenBank/DDBJ whole genome shotgun (WGS) entry which is preliminary data.</text>
</comment>
<protein>
    <recommendedName>
        <fullName evidence="6">G-protein coupled receptors family 1 profile domain-containing protein</fullName>
    </recommendedName>
</protein>
<dbReference type="CDD" id="cd00637">
    <property type="entry name" value="7tm_classA_rhodopsin-like"/>
    <property type="match status" value="1"/>
</dbReference>
<organism evidence="7 8">
    <name type="scientific">Fistulifera solaris</name>
    <name type="common">Oleaginous diatom</name>
    <dbReference type="NCBI Taxonomy" id="1519565"/>
    <lineage>
        <taxon>Eukaryota</taxon>
        <taxon>Sar</taxon>
        <taxon>Stramenopiles</taxon>
        <taxon>Ochrophyta</taxon>
        <taxon>Bacillariophyta</taxon>
        <taxon>Bacillariophyceae</taxon>
        <taxon>Bacillariophycidae</taxon>
        <taxon>Naviculales</taxon>
        <taxon>Naviculaceae</taxon>
        <taxon>Fistulifera</taxon>
    </lineage>
</organism>
<feature type="transmembrane region" description="Helical" evidence="5">
    <location>
        <begin position="264"/>
        <end position="284"/>
    </location>
</feature>
<evidence type="ECO:0000256" key="3">
    <source>
        <dbReference type="ARBA" id="ARBA00022989"/>
    </source>
</evidence>
<feature type="transmembrane region" description="Helical" evidence="5">
    <location>
        <begin position="88"/>
        <end position="113"/>
    </location>
</feature>
<keyword evidence="8" id="KW-1185">Reference proteome</keyword>
<dbReference type="SUPFAM" id="SSF81321">
    <property type="entry name" value="Family A G protein-coupled receptor-like"/>
    <property type="match status" value="1"/>
</dbReference>
<comment type="subcellular location">
    <subcellularLocation>
        <location evidence="1">Membrane</location>
    </subcellularLocation>
</comment>
<dbReference type="Proteomes" id="UP000198406">
    <property type="component" value="Unassembled WGS sequence"/>
</dbReference>
<keyword evidence="3 5" id="KW-1133">Transmembrane helix</keyword>
<gene>
    <name evidence="7" type="ORF">FisN_9Lh045</name>
</gene>
<evidence type="ECO:0000256" key="1">
    <source>
        <dbReference type="ARBA" id="ARBA00004370"/>
    </source>
</evidence>
<dbReference type="InterPro" id="IPR017452">
    <property type="entry name" value="GPCR_Rhodpsn_7TM"/>
</dbReference>
<dbReference type="OrthoDB" id="48325at2759"/>
<dbReference type="EMBL" id="BDSP01000252">
    <property type="protein sequence ID" value="GAX26780.1"/>
    <property type="molecule type" value="Genomic_DNA"/>
</dbReference>
<evidence type="ECO:0000256" key="2">
    <source>
        <dbReference type="ARBA" id="ARBA00022692"/>
    </source>
</evidence>
<feature type="transmembrane region" description="Helical" evidence="5">
    <location>
        <begin position="20"/>
        <end position="40"/>
    </location>
</feature>
<dbReference type="GO" id="GO:0016020">
    <property type="term" value="C:membrane"/>
    <property type="evidence" value="ECO:0007669"/>
    <property type="project" value="UniProtKB-SubCell"/>
</dbReference>
<evidence type="ECO:0000259" key="6">
    <source>
        <dbReference type="PROSITE" id="PS50262"/>
    </source>
</evidence>
<feature type="transmembrane region" description="Helical" evidence="5">
    <location>
        <begin position="179"/>
        <end position="202"/>
    </location>
</feature>
<keyword evidence="2 5" id="KW-0812">Transmembrane</keyword>
<accession>A0A1Z5KKD4</accession>
<evidence type="ECO:0000313" key="7">
    <source>
        <dbReference type="EMBL" id="GAX26780.1"/>
    </source>
</evidence>
<evidence type="ECO:0000256" key="4">
    <source>
        <dbReference type="ARBA" id="ARBA00023136"/>
    </source>
</evidence>
<dbReference type="AlphaFoldDB" id="A0A1Z5KKD4"/>
<proteinExistence type="predicted"/>
<dbReference type="PROSITE" id="PS50262">
    <property type="entry name" value="G_PROTEIN_RECEP_F1_2"/>
    <property type="match status" value="1"/>
</dbReference>
<dbReference type="InParanoid" id="A0A1Z5KKD4"/>
<name>A0A1Z5KKD4_FISSO</name>
<feature type="transmembrane region" description="Helical" evidence="5">
    <location>
        <begin position="222"/>
        <end position="244"/>
    </location>
</feature>
<keyword evidence="4 5" id="KW-0472">Membrane</keyword>
<feature type="domain" description="G-protein coupled receptors family 1 profile" evidence="6">
    <location>
        <begin position="32"/>
        <end position="278"/>
    </location>
</feature>
<dbReference type="Gene3D" id="1.20.1070.10">
    <property type="entry name" value="Rhodopsin 7-helix transmembrane proteins"/>
    <property type="match status" value="1"/>
</dbReference>